<feature type="region of interest" description="Disordered" evidence="2">
    <location>
        <begin position="337"/>
        <end position="369"/>
    </location>
</feature>
<dbReference type="InterPro" id="IPR050164">
    <property type="entry name" value="Peptidase_C19"/>
</dbReference>
<dbReference type="Proteomes" id="UP001642483">
    <property type="component" value="Unassembled WGS sequence"/>
</dbReference>
<dbReference type="PROSITE" id="PS00973">
    <property type="entry name" value="USP_2"/>
    <property type="match status" value="1"/>
</dbReference>
<keyword evidence="1" id="KW-0833">Ubl conjugation pathway</keyword>
<evidence type="ECO:0000313" key="5">
    <source>
        <dbReference type="Proteomes" id="UP001642483"/>
    </source>
</evidence>
<comment type="caution">
    <text evidence="4">The sequence shown here is derived from an EMBL/GenBank/DDBJ whole genome shotgun (WGS) entry which is preliminary data.</text>
</comment>
<dbReference type="InterPro" id="IPR018200">
    <property type="entry name" value="USP_CS"/>
</dbReference>
<dbReference type="InterPro" id="IPR001394">
    <property type="entry name" value="Peptidase_C19_UCH"/>
</dbReference>
<keyword evidence="1" id="KW-0645">Protease</keyword>
<keyword evidence="1" id="KW-0788">Thiol protease</keyword>
<accession>A0ABP0FBE2</accession>
<dbReference type="PANTHER" id="PTHR24006">
    <property type="entry name" value="UBIQUITIN CARBOXYL-TERMINAL HYDROLASE"/>
    <property type="match status" value="1"/>
</dbReference>
<dbReference type="PROSITE" id="PS00972">
    <property type="entry name" value="USP_1"/>
    <property type="match status" value="1"/>
</dbReference>
<dbReference type="Gene3D" id="3.90.70.10">
    <property type="entry name" value="Cysteine proteinases"/>
    <property type="match status" value="2"/>
</dbReference>
<dbReference type="EC" id="3.4.19.12" evidence="1"/>
<gene>
    <name evidence="4" type="ORF">CVLEPA_LOCUS5625</name>
</gene>
<feature type="domain" description="USP" evidence="3">
    <location>
        <begin position="19"/>
        <end position="639"/>
    </location>
</feature>
<keyword evidence="5" id="KW-1185">Reference proteome</keyword>
<proteinExistence type="inferred from homology"/>
<dbReference type="EMBL" id="CAWYQH010000024">
    <property type="protein sequence ID" value="CAK8676138.1"/>
    <property type="molecule type" value="Genomic_DNA"/>
</dbReference>
<comment type="catalytic activity">
    <reaction evidence="1">
        <text>Thiol-dependent hydrolysis of ester, thioester, amide, peptide and isopeptide bonds formed by the C-terminal Gly of ubiquitin (a 76-residue protein attached to proteins as an intracellular targeting signal).</text>
        <dbReference type="EC" id="3.4.19.12"/>
    </reaction>
</comment>
<protein>
    <recommendedName>
        <fullName evidence="1">Ubiquitin carboxyl-terminal hydrolase</fullName>
        <ecNumber evidence="1">3.4.19.12</ecNumber>
    </recommendedName>
</protein>
<feature type="compositionally biased region" description="Polar residues" evidence="2">
    <location>
        <begin position="340"/>
        <end position="369"/>
    </location>
</feature>
<keyword evidence="1" id="KW-0378">Hydrolase</keyword>
<dbReference type="PROSITE" id="PS50235">
    <property type="entry name" value="USP_3"/>
    <property type="match status" value="1"/>
</dbReference>
<feature type="compositionally biased region" description="Basic residues" evidence="2">
    <location>
        <begin position="216"/>
        <end position="226"/>
    </location>
</feature>
<evidence type="ECO:0000256" key="1">
    <source>
        <dbReference type="RuleBase" id="RU366025"/>
    </source>
</evidence>
<name>A0ABP0FBE2_CLALP</name>
<dbReference type="PANTHER" id="PTHR24006:SF905">
    <property type="entry name" value="UBIQUITIN CARBOXYL-TERMINAL HYDROLASE 1"/>
    <property type="match status" value="1"/>
</dbReference>
<dbReference type="Pfam" id="PF00443">
    <property type="entry name" value="UCH"/>
    <property type="match status" value="2"/>
</dbReference>
<organism evidence="4 5">
    <name type="scientific">Clavelina lepadiformis</name>
    <name type="common">Light-bulb sea squirt</name>
    <name type="synonym">Ascidia lepadiformis</name>
    <dbReference type="NCBI Taxonomy" id="159417"/>
    <lineage>
        <taxon>Eukaryota</taxon>
        <taxon>Metazoa</taxon>
        <taxon>Chordata</taxon>
        <taxon>Tunicata</taxon>
        <taxon>Ascidiacea</taxon>
        <taxon>Aplousobranchia</taxon>
        <taxon>Clavelinidae</taxon>
        <taxon>Clavelina</taxon>
    </lineage>
</organism>
<dbReference type="InterPro" id="IPR028889">
    <property type="entry name" value="USP"/>
</dbReference>
<dbReference type="InterPro" id="IPR038765">
    <property type="entry name" value="Papain-like_cys_pep_sf"/>
</dbReference>
<comment type="similarity">
    <text evidence="1">Belongs to the peptidase C19 family.</text>
</comment>
<reference evidence="4 5" key="1">
    <citation type="submission" date="2024-02" db="EMBL/GenBank/DDBJ databases">
        <authorList>
            <person name="Daric V."/>
            <person name="Darras S."/>
        </authorList>
    </citation>
    <scope>NUCLEOTIDE SEQUENCE [LARGE SCALE GENOMIC DNA]</scope>
</reference>
<sequence length="643" mass="73386">MRFDVKEDVSEKKVFIPFIGLRNMGNTCYLNSILQILYHCPEFGLELLKSIDCLQQEQQKTRNYNNVCLKTDLERSIKLMKELNALFHNISENQRKLQQQQQSFHEQELIEISAICPELLVNSLRDVYPIFEPYTQQDAQECFHCILNVCKSALSAFCAKEDNAKAFPQGAQKITHKMLGGRRLIPSQVLTAAENKKVDVTTEPLLKKQPAVPQPKPRKSCRKGRHNHNEGNTIGDEENTLSSPHKETSMSSPSGCFDRIKRKRKVLNKDSQKLSATNSNQKQFIVKLGKDDESSTDCKIPPAKRSRVGFLKSSSHKTMPAMFSSLMSKKTNAIHEESKTVQNVQPSLKNEPSNSTSDNQPSKQQMKFNSSSSVFHNMCQSNEDETSTSGQQSCTGNFIEQLFQGELLSTTRCMECENEVKRDEKFQDISLPVKESSLGTRDQLSGFMKQDLMENSVCSEDQKCSLSWALSEFTATETMDGENKYFCDFCSRLSEGERRIRFKRLPPILAFHLKRFSTTNGTSLDFTTSVTKINSPFQIPKTMQFREWCCTNCIEKDLKYELFGIVVHSGTTITGGHYLSYVKCKRNNYADLVKYEGKWLELDDEHCRMLSEDQVNAALLDGDFELHARSPYMLFYNRVESAC</sequence>
<evidence type="ECO:0000259" key="3">
    <source>
        <dbReference type="PROSITE" id="PS50235"/>
    </source>
</evidence>
<evidence type="ECO:0000313" key="4">
    <source>
        <dbReference type="EMBL" id="CAK8676138.1"/>
    </source>
</evidence>
<evidence type="ECO:0000256" key="2">
    <source>
        <dbReference type="SAM" id="MobiDB-lite"/>
    </source>
</evidence>
<feature type="region of interest" description="Disordered" evidence="2">
    <location>
        <begin position="207"/>
        <end position="256"/>
    </location>
</feature>
<dbReference type="SUPFAM" id="SSF54001">
    <property type="entry name" value="Cysteine proteinases"/>
    <property type="match status" value="1"/>
</dbReference>